<evidence type="ECO:0000313" key="2">
    <source>
        <dbReference type="EMBL" id="OBZ67484.1"/>
    </source>
</evidence>
<organism evidence="2 3">
    <name type="scientific">Grifola frondosa</name>
    <name type="common">Maitake</name>
    <name type="synonym">Polyporus frondosus</name>
    <dbReference type="NCBI Taxonomy" id="5627"/>
    <lineage>
        <taxon>Eukaryota</taxon>
        <taxon>Fungi</taxon>
        <taxon>Dikarya</taxon>
        <taxon>Basidiomycota</taxon>
        <taxon>Agaricomycotina</taxon>
        <taxon>Agaricomycetes</taxon>
        <taxon>Polyporales</taxon>
        <taxon>Grifolaceae</taxon>
        <taxon>Grifola</taxon>
    </lineage>
</organism>
<comment type="caution">
    <text evidence="2">The sequence shown here is derived from an EMBL/GenBank/DDBJ whole genome shotgun (WGS) entry which is preliminary data.</text>
</comment>
<dbReference type="InterPro" id="IPR046521">
    <property type="entry name" value="DUF6698"/>
</dbReference>
<sequence>MYPLISTLQTCFILNAQDTWQADDNIFISEKYFDAILHLFINEEWQMSMLKWWNEEVFSTMGEDDDDGEEQVTSLALIMAQHAKWNASKPRGDQKDALMQLADECELKDHPETSVSDGKFGHMCSKRFVNESKADQENIEDGKAHNGDANWNVLMDADKEEDFTKPQWQDSESEEEKEDHDYLEEDRDDMSEDKDDEMHDWPE</sequence>
<proteinExistence type="predicted"/>
<feature type="region of interest" description="Disordered" evidence="1">
    <location>
        <begin position="140"/>
        <end position="203"/>
    </location>
</feature>
<feature type="compositionally biased region" description="Acidic residues" evidence="1">
    <location>
        <begin position="171"/>
        <end position="195"/>
    </location>
</feature>
<protein>
    <submittedName>
        <fullName evidence="2">Uncharacterized protein</fullName>
    </submittedName>
</protein>
<evidence type="ECO:0000313" key="3">
    <source>
        <dbReference type="Proteomes" id="UP000092993"/>
    </source>
</evidence>
<keyword evidence="3" id="KW-1185">Reference proteome</keyword>
<evidence type="ECO:0000256" key="1">
    <source>
        <dbReference type="SAM" id="MobiDB-lite"/>
    </source>
</evidence>
<gene>
    <name evidence="2" type="ORF">A0H81_12516</name>
</gene>
<dbReference type="EMBL" id="LUGG01000024">
    <property type="protein sequence ID" value="OBZ67484.1"/>
    <property type="molecule type" value="Genomic_DNA"/>
</dbReference>
<dbReference type="AlphaFoldDB" id="A0A1C7LXG4"/>
<dbReference type="Proteomes" id="UP000092993">
    <property type="component" value="Unassembled WGS sequence"/>
</dbReference>
<name>A0A1C7LXG4_GRIFR</name>
<dbReference type="OrthoDB" id="2803957at2759"/>
<accession>A0A1C7LXG4</accession>
<reference evidence="2 3" key="1">
    <citation type="submission" date="2016-03" db="EMBL/GenBank/DDBJ databases">
        <title>Whole genome sequencing of Grifola frondosa 9006-11.</title>
        <authorList>
            <person name="Min B."/>
            <person name="Park H."/>
            <person name="Kim J.-G."/>
            <person name="Cho H."/>
            <person name="Oh Y.-L."/>
            <person name="Kong W.-S."/>
            <person name="Choi I.-G."/>
        </authorList>
    </citation>
    <scope>NUCLEOTIDE SEQUENCE [LARGE SCALE GENOMIC DNA]</scope>
    <source>
        <strain evidence="2 3">9006-11</strain>
    </source>
</reference>
<dbReference type="Pfam" id="PF20414">
    <property type="entry name" value="DUF6698"/>
    <property type="match status" value="1"/>
</dbReference>